<dbReference type="EMBL" id="MN740898">
    <property type="protein sequence ID" value="QHU17051.1"/>
    <property type="molecule type" value="Genomic_DNA"/>
</dbReference>
<protein>
    <submittedName>
        <fullName evidence="2">Uncharacterized protein</fullName>
    </submittedName>
</protein>
<organism evidence="2">
    <name type="scientific">viral metagenome</name>
    <dbReference type="NCBI Taxonomy" id="1070528"/>
    <lineage>
        <taxon>unclassified sequences</taxon>
        <taxon>metagenomes</taxon>
        <taxon>organismal metagenomes</taxon>
    </lineage>
</organism>
<sequence>MSSANTRNLLSKQDIFQLEQNVMAKLNNFNQTYATYMRCGATGNSNQNYVDKSNCPTTITKENVDNAKSELDDAIAELNAAIGTPEQAGTNDSTGGKTPASYAMNYNYVTKHYYNNLVKTRKDIDDKLAELYNTSESTSSFYDKMYMSTMYSKIVLTVLATSIIYYTIMKLRNK</sequence>
<accession>A0A6C0KIR2</accession>
<evidence type="ECO:0000313" key="2">
    <source>
        <dbReference type="EMBL" id="QHU17051.1"/>
    </source>
</evidence>
<dbReference type="AlphaFoldDB" id="A0A6C0KIR2"/>
<name>A0A6C0KIR2_9ZZZZ</name>
<feature type="transmembrane region" description="Helical" evidence="1">
    <location>
        <begin position="150"/>
        <end position="168"/>
    </location>
</feature>
<reference evidence="2" key="1">
    <citation type="journal article" date="2020" name="Nature">
        <title>Giant virus diversity and host interactions through global metagenomics.</title>
        <authorList>
            <person name="Schulz F."/>
            <person name="Roux S."/>
            <person name="Paez-Espino D."/>
            <person name="Jungbluth S."/>
            <person name="Walsh D.A."/>
            <person name="Denef V.J."/>
            <person name="McMahon K.D."/>
            <person name="Konstantinidis K.T."/>
            <person name="Eloe-Fadrosh E.A."/>
            <person name="Kyrpides N.C."/>
            <person name="Woyke T."/>
        </authorList>
    </citation>
    <scope>NUCLEOTIDE SEQUENCE</scope>
    <source>
        <strain evidence="2">GVMAG-S-3300012000-57</strain>
    </source>
</reference>
<proteinExistence type="predicted"/>
<keyword evidence="1" id="KW-0812">Transmembrane</keyword>
<keyword evidence="1" id="KW-0472">Membrane</keyword>
<keyword evidence="1" id="KW-1133">Transmembrane helix</keyword>
<evidence type="ECO:0000256" key="1">
    <source>
        <dbReference type="SAM" id="Phobius"/>
    </source>
</evidence>